<accession>A0A2W5MT76</accession>
<dbReference type="AlphaFoldDB" id="A0A2W5MT76"/>
<gene>
    <name evidence="2" type="ORF">DI551_11745</name>
</gene>
<comment type="caution">
    <text evidence="2">The sequence shown here is derived from an EMBL/GenBank/DDBJ whole genome shotgun (WGS) entry which is preliminary data.</text>
</comment>
<evidence type="ECO:0008006" key="4">
    <source>
        <dbReference type="Google" id="ProtNLM"/>
    </source>
</evidence>
<keyword evidence="1" id="KW-1133">Transmembrane helix</keyword>
<dbReference type="Proteomes" id="UP000249417">
    <property type="component" value="Unassembled WGS sequence"/>
</dbReference>
<feature type="transmembrane region" description="Helical" evidence="1">
    <location>
        <begin position="28"/>
        <end position="45"/>
    </location>
</feature>
<reference evidence="2 3" key="1">
    <citation type="submission" date="2017-08" db="EMBL/GenBank/DDBJ databases">
        <title>Infants hospitalized years apart are colonized by the same room-sourced microbial strains.</title>
        <authorList>
            <person name="Brooks B."/>
            <person name="Olm M.R."/>
            <person name="Firek B.A."/>
            <person name="Baker R."/>
            <person name="Thomas B.C."/>
            <person name="Morowitz M.J."/>
            <person name="Banfield J.F."/>
        </authorList>
    </citation>
    <scope>NUCLEOTIDE SEQUENCE [LARGE SCALE GENOMIC DNA]</scope>
    <source>
        <strain evidence="2">S2_005_002_R2_29</strain>
    </source>
</reference>
<keyword evidence="1" id="KW-0472">Membrane</keyword>
<protein>
    <recommendedName>
        <fullName evidence="4">Transmembrane protein</fullName>
    </recommendedName>
</protein>
<name>A0A2W5MT76_9BACT</name>
<sequence>MADISDNSHMVMDTESPDTPYEGTTCKLTLICALAFLASGVYYFLTPPDDGLKLMVVIVSAGALGLSLVNFFAAAFTGKLCGCKKE</sequence>
<proteinExistence type="predicted"/>
<evidence type="ECO:0000313" key="2">
    <source>
        <dbReference type="EMBL" id="PZQ43648.1"/>
    </source>
</evidence>
<keyword evidence="1" id="KW-0812">Transmembrane</keyword>
<dbReference type="EMBL" id="QFQB01000141">
    <property type="protein sequence ID" value="PZQ43648.1"/>
    <property type="molecule type" value="Genomic_DNA"/>
</dbReference>
<evidence type="ECO:0000313" key="3">
    <source>
        <dbReference type="Proteomes" id="UP000249417"/>
    </source>
</evidence>
<feature type="transmembrane region" description="Helical" evidence="1">
    <location>
        <begin position="51"/>
        <end position="76"/>
    </location>
</feature>
<evidence type="ECO:0000256" key="1">
    <source>
        <dbReference type="SAM" id="Phobius"/>
    </source>
</evidence>
<organism evidence="2 3">
    <name type="scientific">Micavibrio aeruginosavorus</name>
    <dbReference type="NCBI Taxonomy" id="349221"/>
    <lineage>
        <taxon>Bacteria</taxon>
        <taxon>Pseudomonadati</taxon>
        <taxon>Bdellovibrionota</taxon>
        <taxon>Bdellovibrionia</taxon>
        <taxon>Bdellovibrionales</taxon>
        <taxon>Pseudobdellovibrionaceae</taxon>
        <taxon>Micavibrio</taxon>
    </lineage>
</organism>